<dbReference type="Proteomes" id="UP000717995">
    <property type="component" value="Unassembled WGS sequence"/>
</dbReference>
<dbReference type="SUPFAM" id="SSF55785">
    <property type="entry name" value="PYP-like sensor domain (PAS domain)"/>
    <property type="match status" value="1"/>
</dbReference>
<accession>A0ABS2IDW5</accession>
<feature type="domain" description="PAS" evidence="9">
    <location>
        <begin position="224"/>
        <end position="296"/>
    </location>
</feature>
<reference evidence="10 11" key="1">
    <citation type="submission" date="2021-02" db="EMBL/GenBank/DDBJ databases">
        <authorList>
            <person name="Lee D.-H."/>
        </authorList>
    </citation>
    <scope>NUCLEOTIDE SEQUENCE [LARGE SCALE GENOMIC DNA]</scope>
    <source>
        <strain evidence="10 11">UL073</strain>
    </source>
</reference>
<dbReference type="InterPro" id="IPR001789">
    <property type="entry name" value="Sig_transdc_resp-reg_receiver"/>
</dbReference>
<dbReference type="Gene3D" id="3.40.50.2300">
    <property type="match status" value="1"/>
</dbReference>
<dbReference type="SUPFAM" id="SSF46894">
    <property type="entry name" value="C-terminal effector domain of the bipartite response regulators"/>
    <property type="match status" value="1"/>
</dbReference>
<dbReference type="InterPro" id="IPR000792">
    <property type="entry name" value="Tscrpt_reg_LuxR_C"/>
</dbReference>
<dbReference type="CDD" id="cd17535">
    <property type="entry name" value="REC_NarL-like"/>
    <property type="match status" value="1"/>
</dbReference>
<protein>
    <submittedName>
        <fullName evidence="10">Response regulator</fullName>
    </submittedName>
</protein>
<keyword evidence="4" id="KW-0238">DNA-binding</keyword>
<keyword evidence="2" id="KW-0808">Transferase</keyword>
<dbReference type="NCBIfam" id="TIGR00229">
    <property type="entry name" value="sensory_box"/>
    <property type="match status" value="1"/>
</dbReference>
<proteinExistence type="predicted"/>
<dbReference type="PANTHER" id="PTHR43214">
    <property type="entry name" value="TWO-COMPONENT RESPONSE REGULATOR"/>
    <property type="match status" value="1"/>
</dbReference>
<feature type="domain" description="HTH luxR-type" evidence="7">
    <location>
        <begin position="142"/>
        <end position="207"/>
    </location>
</feature>
<dbReference type="InterPro" id="IPR011006">
    <property type="entry name" value="CheY-like_superfamily"/>
</dbReference>
<keyword evidence="2" id="KW-0418">Kinase</keyword>
<dbReference type="InterPro" id="IPR058245">
    <property type="entry name" value="NreC/VraR/RcsB-like_REC"/>
</dbReference>
<dbReference type="InterPro" id="IPR013656">
    <property type="entry name" value="PAS_4"/>
</dbReference>
<comment type="caution">
    <text evidence="10">The sequence shown here is derived from an EMBL/GenBank/DDBJ whole genome shotgun (WGS) entry which is preliminary data.</text>
</comment>
<dbReference type="PROSITE" id="PS00622">
    <property type="entry name" value="HTH_LUXR_1"/>
    <property type="match status" value="1"/>
</dbReference>
<dbReference type="Pfam" id="PF00196">
    <property type="entry name" value="GerE"/>
    <property type="match status" value="1"/>
</dbReference>
<dbReference type="Gene3D" id="3.30.450.20">
    <property type="entry name" value="PAS domain"/>
    <property type="match status" value="1"/>
</dbReference>
<dbReference type="InterPro" id="IPR035965">
    <property type="entry name" value="PAS-like_dom_sf"/>
</dbReference>
<dbReference type="SUPFAM" id="SSF52172">
    <property type="entry name" value="CheY-like"/>
    <property type="match status" value="1"/>
</dbReference>
<sequence>MKRIVLIDEQPLVRQALRTVLEADGHQLLGEFDDGQDALQACVRLAPELLILDLVLPRMDGLELLRRLRLRGSRLHALVFTAQDSEHFAGLALQAGATGFVSKLDPVDNLREALSTVLRGHSYFPAQAIGTVALQQVSLLDEDEQLRSLSSRERTVLRYLASGRSNKDIADELALSDRTVSTYKIRLQRKLNVNSLAELLEVAWRHGLLGNAPVVADSSAPDGTGERFRQLFEVLPVSVGLRDREGYLLHCNPEYLRLAEATTEETVGLRVIDQPILAPEEALHYHQQYLQAVAAEQSFSREMVLHHHNRRVRVRHWGVPFRDEQGVMVGMLCGALDITDQEQQYLAATHARERLEAQRGERTLFLLDTAARMQRSLGEIGEALDAGLREMPQQLALQGARLTARALQDELGVLLDLAELDRGRLILRPRAVDLVQLTGKELAQFGSAATLAVGAASGAASVWLDPWRYRQMLGTLLPYCAAGGHAMLQVETRIEELTDAQLSWQLEIVPADASLEGLVDDPLPLEPRLLLCTRLAALMGGELRLFHSRSGQPAVRLRLQLRQAMPQA</sequence>
<dbReference type="PANTHER" id="PTHR43214:SF41">
    <property type="entry name" value="NITRATE_NITRITE RESPONSE REGULATOR PROTEIN NARP"/>
    <property type="match status" value="1"/>
</dbReference>
<evidence type="ECO:0000256" key="6">
    <source>
        <dbReference type="PROSITE-ProRule" id="PRU00169"/>
    </source>
</evidence>
<dbReference type="PROSITE" id="PS50112">
    <property type="entry name" value="PAS"/>
    <property type="match status" value="1"/>
</dbReference>
<keyword evidence="5" id="KW-0804">Transcription</keyword>
<feature type="domain" description="Response regulatory" evidence="8">
    <location>
        <begin position="3"/>
        <end position="118"/>
    </location>
</feature>
<dbReference type="InterPro" id="IPR016032">
    <property type="entry name" value="Sig_transdc_resp-reg_C-effctor"/>
</dbReference>
<dbReference type="InterPro" id="IPR000014">
    <property type="entry name" value="PAS"/>
</dbReference>
<dbReference type="Gene3D" id="1.10.10.10">
    <property type="entry name" value="Winged helix-like DNA-binding domain superfamily/Winged helix DNA-binding domain"/>
    <property type="match status" value="1"/>
</dbReference>
<evidence type="ECO:0000256" key="5">
    <source>
        <dbReference type="ARBA" id="ARBA00023163"/>
    </source>
</evidence>
<dbReference type="RefSeq" id="WP_205348473.1">
    <property type="nucleotide sequence ID" value="NZ_JAFEUP010000003.1"/>
</dbReference>
<evidence type="ECO:0000256" key="1">
    <source>
        <dbReference type="ARBA" id="ARBA00022553"/>
    </source>
</evidence>
<dbReference type="PROSITE" id="PS50110">
    <property type="entry name" value="RESPONSE_REGULATORY"/>
    <property type="match status" value="1"/>
</dbReference>
<dbReference type="SMART" id="SM00421">
    <property type="entry name" value="HTH_LUXR"/>
    <property type="match status" value="1"/>
</dbReference>
<dbReference type="Pfam" id="PF00072">
    <property type="entry name" value="Response_reg"/>
    <property type="match status" value="1"/>
</dbReference>
<evidence type="ECO:0000256" key="3">
    <source>
        <dbReference type="ARBA" id="ARBA00023015"/>
    </source>
</evidence>
<gene>
    <name evidence="10" type="ORF">JQX08_11265</name>
</gene>
<dbReference type="Pfam" id="PF08448">
    <property type="entry name" value="PAS_4"/>
    <property type="match status" value="1"/>
</dbReference>
<dbReference type="InterPro" id="IPR039420">
    <property type="entry name" value="WalR-like"/>
</dbReference>
<evidence type="ECO:0000259" key="7">
    <source>
        <dbReference type="PROSITE" id="PS50043"/>
    </source>
</evidence>
<keyword evidence="3" id="KW-0805">Transcription regulation</keyword>
<dbReference type="PROSITE" id="PS50043">
    <property type="entry name" value="HTH_LUXR_2"/>
    <property type="match status" value="1"/>
</dbReference>
<evidence type="ECO:0000256" key="2">
    <source>
        <dbReference type="ARBA" id="ARBA00022777"/>
    </source>
</evidence>
<evidence type="ECO:0000313" key="10">
    <source>
        <dbReference type="EMBL" id="MBM7061284.1"/>
    </source>
</evidence>
<dbReference type="SMART" id="SM00448">
    <property type="entry name" value="REC"/>
    <property type="match status" value="1"/>
</dbReference>
<evidence type="ECO:0000313" key="11">
    <source>
        <dbReference type="Proteomes" id="UP000717995"/>
    </source>
</evidence>
<dbReference type="CDD" id="cd06170">
    <property type="entry name" value="LuxR_C_like"/>
    <property type="match status" value="1"/>
</dbReference>
<dbReference type="PRINTS" id="PR00038">
    <property type="entry name" value="HTHLUXR"/>
</dbReference>
<evidence type="ECO:0000256" key="4">
    <source>
        <dbReference type="ARBA" id="ARBA00023125"/>
    </source>
</evidence>
<dbReference type="EMBL" id="JAFEUP010000003">
    <property type="protein sequence ID" value="MBM7061284.1"/>
    <property type="molecule type" value="Genomic_DNA"/>
</dbReference>
<evidence type="ECO:0000259" key="9">
    <source>
        <dbReference type="PROSITE" id="PS50112"/>
    </source>
</evidence>
<name>A0ABS2IDW5_9GAMM</name>
<feature type="modified residue" description="4-aspartylphosphate" evidence="6">
    <location>
        <position position="53"/>
    </location>
</feature>
<organism evidence="10 11">
    <name type="scientific">Zestomonas insulae</name>
    <dbReference type="NCBI Taxonomy" id="2809017"/>
    <lineage>
        <taxon>Bacteria</taxon>
        <taxon>Pseudomonadati</taxon>
        <taxon>Pseudomonadota</taxon>
        <taxon>Gammaproteobacteria</taxon>
        <taxon>Pseudomonadales</taxon>
        <taxon>Pseudomonadaceae</taxon>
        <taxon>Zestomonas</taxon>
    </lineage>
</organism>
<keyword evidence="11" id="KW-1185">Reference proteome</keyword>
<evidence type="ECO:0000259" key="8">
    <source>
        <dbReference type="PROSITE" id="PS50110"/>
    </source>
</evidence>
<dbReference type="InterPro" id="IPR036388">
    <property type="entry name" value="WH-like_DNA-bd_sf"/>
</dbReference>
<keyword evidence="1 6" id="KW-0597">Phosphoprotein</keyword>